<dbReference type="InterPro" id="IPR000210">
    <property type="entry name" value="BTB/POZ_dom"/>
</dbReference>
<dbReference type="SMART" id="SM00225">
    <property type="entry name" value="BTB"/>
    <property type="match status" value="1"/>
</dbReference>
<evidence type="ECO:0000259" key="1">
    <source>
        <dbReference type="PROSITE" id="PS50097"/>
    </source>
</evidence>
<accession>A0A8B6FXA3</accession>
<dbReference type="Pfam" id="PF07707">
    <property type="entry name" value="BACK"/>
    <property type="match status" value="1"/>
</dbReference>
<dbReference type="InterPro" id="IPR011705">
    <property type="entry name" value="BACK"/>
</dbReference>
<gene>
    <name evidence="2" type="ORF">MGAL_10B003423</name>
</gene>
<proteinExistence type="predicted"/>
<dbReference type="SMART" id="SM00875">
    <property type="entry name" value="BACK"/>
    <property type="match status" value="1"/>
</dbReference>
<evidence type="ECO:0000313" key="2">
    <source>
        <dbReference type="EMBL" id="VDI55300.1"/>
    </source>
</evidence>
<dbReference type="EMBL" id="UYJE01007480">
    <property type="protein sequence ID" value="VDI55300.1"/>
    <property type="molecule type" value="Genomic_DNA"/>
</dbReference>
<dbReference type="PROSITE" id="PS50097">
    <property type="entry name" value="BTB"/>
    <property type="match status" value="1"/>
</dbReference>
<feature type="domain" description="BTB" evidence="1">
    <location>
        <begin position="18"/>
        <end position="87"/>
    </location>
</feature>
<dbReference type="Pfam" id="PF00651">
    <property type="entry name" value="BTB"/>
    <property type="match status" value="1"/>
</dbReference>
<dbReference type="SUPFAM" id="SSF54695">
    <property type="entry name" value="POZ domain"/>
    <property type="match status" value="1"/>
</dbReference>
<dbReference type="Gene3D" id="3.30.710.10">
    <property type="entry name" value="Potassium Channel Kv1.1, Chain A"/>
    <property type="match status" value="1"/>
</dbReference>
<dbReference type="AlphaFoldDB" id="A0A8B6FXA3"/>
<dbReference type="Gene3D" id="1.25.40.420">
    <property type="match status" value="1"/>
</dbReference>
<reference evidence="2" key="1">
    <citation type="submission" date="2018-11" db="EMBL/GenBank/DDBJ databases">
        <authorList>
            <person name="Alioto T."/>
            <person name="Alioto T."/>
        </authorList>
    </citation>
    <scope>NUCLEOTIDE SEQUENCE</scope>
</reference>
<dbReference type="OrthoDB" id="6155462at2759"/>
<comment type="caution">
    <text evidence="2">The sequence shown here is derived from an EMBL/GenBank/DDBJ whole genome shotgun (WGS) entry which is preliminary data.</text>
</comment>
<dbReference type="PANTHER" id="PTHR45774:SF3">
    <property type="entry name" value="BTB (POZ) DOMAIN-CONTAINING 2B-RELATED"/>
    <property type="match status" value="1"/>
</dbReference>
<dbReference type="Proteomes" id="UP000596742">
    <property type="component" value="Unassembled WGS sequence"/>
</dbReference>
<evidence type="ECO:0000313" key="3">
    <source>
        <dbReference type="Proteomes" id="UP000596742"/>
    </source>
</evidence>
<organism evidence="2 3">
    <name type="scientific">Mytilus galloprovincialis</name>
    <name type="common">Mediterranean mussel</name>
    <dbReference type="NCBI Taxonomy" id="29158"/>
    <lineage>
        <taxon>Eukaryota</taxon>
        <taxon>Metazoa</taxon>
        <taxon>Spiralia</taxon>
        <taxon>Lophotrochozoa</taxon>
        <taxon>Mollusca</taxon>
        <taxon>Bivalvia</taxon>
        <taxon>Autobranchia</taxon>
        <taxon>Pteriomorphia</taxon>
        <taxon>Mytilida</taxon>
        <taxon>Mytiloidea</taxon>
        <taxon>Mytilidae</taxon>
        <taxon>Mytilinae</taxon>
        <taxon>Mytilus</taxon>
    </lineage>
</organism>
<protein>
    <submittedName>
        <fullName evidence="2">BTB/POZ domain-containing protein 3/6</fullName>
    </submittedName>
</protein>
<keyword evidence="3" id="KW-1185">Reference proteome</keyword>
<name>A0A8B6FXA3_MYTGA</name>
<dbReference type="InterPro" id="IPR011333">
    <property type="entry name" value="SKP1/BTB/POZ_sf"/>
</dbReference>
<dbReference type="PANTHER" id="PTHR45774">
    <property type="entry name" value="BTB/POZ DOMAIN-CONTAINING"/>
    <property type="match status" value="1"/>
</dbReference>
<sequence>MDTITGKLSQICLTEDMADVFFSFKGENIARIPAHKMILALGSPVFKAMFYGSFPQSEGDIRIEDITLETFQTLVRYMYTDHLLLSKKNVISLLYAAQKYQIAGLISKCENYLQDNLAVNNACTIFSNTKFFTMDTLQTNALKFIADNAIEVLKSEDFLLLPSENIVYILELDSLRVQEVDVIRDVLRWVDHQLTKSKIKVDGKSRRSVLLKDSILFTLAIPLLSIEEFTSIVIPCGILTDEEQLLIFKAITMSNSPLSCGKFRIHPRDGTKLPMYAQKIRLPNRRGYETEEGTVTMDVIFDGKACKLPIDKIIPQNEMLVMTIKPNVTNFSFGMWGQNQHATKTFPISNQNWINDMMYQHKLSDQTTLYLSLTGGHLVESFELLEFY</sequence>